<keyword evidence="13" id="KW-1185">Reference proteome</keyword>
<name>A0A9N9TU42_PHYSR</name>
<gene>
    <name evidence="12" type="ORF">PHYEVI_LOCUS7618</name>
</gene>
<comment type="subcellular location">
    <subcellularLocation>
        <location evidence="2">Cytoplasm</location>
    </subcellularLocation>
    <subcellularLocation>
        <location evidence="1">Nucleus</location>
    </subcellularLocation>
</comment>
<feature type="region of interest" description="Disordered" evidence="11">
    <location>
        <begin position="30"/>
        <end position="90"/>
    </location>
</feature>
<evidence type="ECO:0000256" key="6">
    <source>
        <dbReference type="ARBA" id="ARBA00022728"/>
    </source>
</evidence>
<evidence type="ECO:0000256" key="9">
    <source>
        <dbReference type="ARBA" id="ARBA00035304"/>
    </source>
</evidence>
<evidence type="ECO:0000256" key="4">
    <source>
        <dbReference type="ARBA" id="ARBA00022490"/>
    </source>
</evidence>
<reference evidence="12" key="1">
    <citation type="submission" date="2022-01" db="EMBL/GenBank/DDBJ databases">
        <authorList>
            <person name="King R."/>
        </authorList>
    </citation>
    <scope>NUCLEOTIDE SEQUENCE</scope>
</reference>
<keyword evidence="8" id="KW-0539">Nucleus</keyword>
<dbReference type="PANTHER" id="PTHR13445:SF3">
    <property type="entry name" value="U5 SMALL NUCLEAR RIBONUCLEOPROTEIN TSSC4"/>
    <property type="match status" value="1"/>
</dbReference>
<proteinExistence type="inferred from homology"/>
<evidence type="ECO:0000256" key="1">
    <source>
        <dbReference type="ARBA" id="ARBA00004123"/>
    </source>
</evidence>
<accession>A0A9N9TU42</accession>
<evidence type="ECO:0000256" key="5">
    <source>
        <dbReference type="ARBA" id="ARBA00022664"/>
    </source>
</evidence>
<evidence type="ECO:0000256" key="7">
    <source>
        <dbReference type="ARBA" id="ARBA00023187"/>
    </source>
</evidence>
<evidence type="ECO:0000313" key="12">
    <source>
        <dbReference type="EMBL" id="CAG9861276.1"/>
    </source>
</evidence>
<protein>
    <recommendedName>
        <fullName evidence="9">U5 small nuclear ribonucleoprotein TSSC4</fullName>
    </recommendedName>
</protein>
<dbReference type="GO" id="GO:0006397">
    <property type="term" value="P:mRNA processing"/>
    <property type="evidence" value="ECO:0007669"/>
    <property type="project" value="UniProtKB-KW"/>
</dbReference>
<keyword evidence="4" id="KW-0963">Cytoplasm</keyword>
<dbReference type="OrthoDB" id="1906282at2759"/>
<keyword evidence="7" id="KW-0508">mRNA splicing</keyword>
<dbReference type="EMBL" id="OU900097">
    <property type="protein sequence ID" value="CAG9861276.1"/>
    <property type="molecule type" value="Genomic_DNA"/>
</dbReference>
<dbReference type="Pfam" id="PF15264">
    <property type="entry name" value="TSSC4"/>
    <property type="match status" value="1"/>
</dbReference>
<keyword evidence="6" id="KW-0747">Spliceosome</keyword>
<evidence type="ECO:0000256" key="3">
    <source>
        <dbReference type="ARBA" id="ARBA00010362"/>
    </source>
</evidence>
<keyword evidence="5" id="KW-0507">mRNA processing</keyword>
<evidence type="ECO:0000256" key="2">
    <source>
        <dbReference type="ARBA" id="ARBA00004496"/>
    </source>
</evidence>
<dbReference type="GO" id="GO:0008380">
    <property type="term" value="P:RNA splicing"/>
    <property type="evidence" value="ECO:0007669"/>
    <property type="project" value="UniProtKB-KW"/>
</dbReference>
<evidence type="ECO:0000256" key="8">
    <source>
        <dbReference type="ARBA" id="ARBA00023242"/>
    </source>
</evidence>
<dbReference type="AlphaFoldDB" id="A0A9N9TU42"/>
<comment type="similarity">
    <text evidence="3">Belongs to the TSSC4 family.</text>
</comment>
<evidence type="ECO:0000256" key="10">
    <source>
        <dbReference type="ARBA" id="ARBA00045970"/>
    </source>
</evidence>
<dbReference type="GO" id="GO:0005681">
    <property type="term" value="C:spliceosomal complex"/>
    <property type="evidence" value="ECO:0007669"/>
    <property type="project" value="UniProtKB-KW"/>
</dbReference>
<evidence type="ECO:0000256" key="11">
    <source>
        <dbReference type="SAM" id="MobiDB-lite"/>
    </source>
</evidence>
<comment type="function">
    <text evidence="10">Protein associated with the U5 snRNP, during its maturation and its post-splicing recycling and which is required for spliceosomal tri-snRNP complex assembly in the nucleus. Has a molecular sequestering activity and transiently hinders SNRNP200 binding sites for constitutive splicing factors that intervene later during the assembly of the spliceosome and splicing. Together with its molecular sequestering activity, may also function as a molecular adapter and placeholder, coordinating the assembly of the U5 snRNP and its association with the U4/U6 di-snRNP.</text>
</comment>
<dbReference type="Proteomes" id="UP001153712">
    <property type="component" value="Chromosome 4"/>
</dbReference>
<evidence type="ECO:0000313" key="13">
    <source>
        <dbReference type="Proteomes" id="UP001153712"/>
    </source>
</evidence>
<sequence>MSVNDKFVLKSTNADFNLRQKNVFDQLNALESGRNQTSPSNDVEMDTDEPDGHEAHTPRQQRSITKRLRGKESIFKKPQNPVPKNYINRIPDFKKNPHKWTRYSLDDVEEVSDRSNTKAALSFLEELNHRKLTEPAEDEEATDLTKKIVFKKQTRPIETVSRISKEEPEKLTGGFKSSKVLMPEYVVGQKVKKDKKKKTIMLGKELKLDHLYEDE</sequence>
<dbReference type="PANTHER" id="PTHR13445">
    <property type="entry name" value="TUMOR SUPPRESSING SUBTRANSFERABLE CANDIDATE 4 TSSC4"/>
    <property type="match status" value="1"/>
</dbReference>
<dbReference type="InterPro" id="IPR029338">
    <property type="entry name" value="TSSC4"/>
</dbReference>
<organism evidence="12 13">
    <name type="scientific">Phyllotreta striolata</name>
    <name type="common">Striped flea beetle</name>
    <name type="synonym">Crioceris striolata</name>
    <dbReference type="NCBI Taxonomy" id="444603"/>
    <lineage>
        <taxon>Eukaryota</taxon>
        <taxon>Metazoa</taxon>
        <taxon>Ecdysozoa</taxon>
        <taxon>Arthropoda</taxon>
        <taxon>Hexapoda</taxon>
        <taxon>Insecta</taxon>
        <taxon>Pterygota</taxon>
        <taxon>Neoptera</taxon>
        <taxon>Endopterygota</taxon>
        <taxon>Coleoptera</taxon>
        <taxon>Polyphaga</taxon>
        <taxon>Cucujiformia</taxon>
        <taxon>Chrysomeloidea</taxon>
        <taxon>Chrysomelidae</taxon>
        <taxon>Galerucinae</taxon>
        <taxon>Alticini</taxon>
        <taxon>Phyllotreta</taxon>
    </lineage>
</organism>
<dbReference type="GO" id="GO:0005737">
    <property type="term" value="C:cytoplasm"/>
    <property type="evidence" value="ECO:0007669"/>
    <property type="project" value="UniProtKB-SubCell"/>
</dbReference>